<dbReference type="GO" id="GO:0007030">
    <property type="term" value="P:Golgi organization"/>
    <property type="evidence" value="ECO:0007669"/>
    <property type="project" value="TreeGrafter"/>
</dbReference>
<evidence type="ECO:0000256" key="2">
    <source>
        <dbReference type="ARBA" id="ARBA00007284"/>
    </source>
</evidence>
<dbReference type="Gene3D" id="1.10.3630.10">
    <property type="entry name" value="yeast vps74-n-term truncation variant domain like"/>
    <property type="match status" value="1"/>
</dbReference>
<reference evidence="7 8" key="1">
    <citation type="submission" date="2018-08" db="EMBL/GenBank/DDBJ databases">
        <title>Genome and evolution of the arbuscular mycorrhizal fungus Diversispora epigaea (formerly Glomus versiforme) and its bacterial endosymbionts.</title>
        <authorList>
            <person name="Sun X."/>
            <person name="Fei Z."/>
            <person name="Harrison M."/>
        </authorList>
    </citation>
    <scope>NUCLEOTIDE SEQUENCE [LARGE SCALE GENOMIC DNA]</scope>
    <source>
        <strain evidence="7 8">IT104</strain>
    </source>
</reference>
<dbReference type="PANTHER" id="PTHR12704">
    <property type="entry name" value="TRANS-GOLGI PROTEIN GMX33"/>
    <property type="match status" value="1"/>
</dbReference>
<keyword evidence="5" id="KW-0472">Membrane</keyword>
<gene>
    <name evidence="7" type="ORF">Glove_48g203</name>
</gene>
<dbReference type="STRING" id="1348612.A0A397JNZ5"/>
<dbReference type="FunFam" id="1.10.3630.10:FF:000004">
    <property type="entry name" value="Probable VPS74-protein involved in protein-vacuolar targeting"/>
    <property type="match status" value="1"/>
</dbReference>
<comment type="subcellular location">
    <subcellularLocation>
        <location evidence="1">Golgi apparatus membrane</location>
        <topology evidence="1">Peripheral membrane protein</topology>
        <orientation evidence="1">Cytoplasmic side</orientation>
    </subcellularLocation>
</comment>
<dbReference type="GO" id="GO:0000139">
    <property type="term" value="C:Golgi membrane"/>
    <property type="evidence" value="ECO:0007669"/>
    <property type="project" value="UniProtKB-SubCell"/>
</dbReference>
<keyword evidence="8" id="KW-1185">Reference proteome</keyword>
<dbReference type="GO" id="GO:0005802">
    <property type="term" value="C:trans-Golgi network"/>
    <property type="evidence" value="ECO:0007669"/>
    <property type="project" value="TreeGrafter"/>
</dbReference>
<dbReference type="GO" id="GO:0031985">
    <property type="term" value="C:Golgi cisterna"/>
    <property type="evidence" value="ECO:0007669"/>
    <property type="project" value="TreeGrafter"/>
</dbReference>
<dbReference type="EMBL" id="PQFF01000045">
    <property type="protein sequence ID" value="RHZ86623.1"/>
    <property type="molecule type" value="Genomic_DNA"/>
</dbReference>
<evidence type="ECO:0000256" key="3">
    <source>
        <dbReference type="ARBA" id="ARBA00023034"/>
    </source>
</evidence>
<sequence length="324" mass="36529">MASASGLQRRRNAGGINSNNSSSYENTTSTSLDWGLSSETGVRIAVDPNDLPDEEDKNQPTLTLMEEVLLLGLKDKQGYLSFWNDNISYTLRGCILMELAFRGRIAMIKDPLRRKFPLSERLIEVIDEKLTNEVLLDEALKMMKASETMSVGSWIDLMSGETWNVLKIGYQLKQVRERLAKGLVDKGILRTEKRNFLLFDMATHPVSDSSAKDEIVKRVIKTLTFLNNSSTMSSPTELEIPFGYLRTVSMVCAAYAANVLENALLPLNHEMRERAYSKVDELLSEYSVWPFSKKCRVDLPEGKELQIEVVAAVLNVFTKMDSIL</sequence>
<dbReference type="GO" id="GO:0070273">
    <property type="term" value="F:phosphatidylinositol-4-phosphate binding"/>
    <property type="evidence" value="ECO:0007669"/>
    <property type="project" value="InterPro"/>
</dbReference>
<evidence type="ECO:0000256" key="4">
    <source>
        <dbReference type="ARBA" id="ARBA00023121"/>
    </source>
</evidence>
<feature type="compositionally biased region" description="Low complexity" evidence="6">
    <location>
        <begin position="17"/>
        <end position="31"/>
    </location>
</feature>
<comment type="caution">
    <text evidence="7">The sequence shown here is derived from an EMBL/GenBank/DDBJ whole genome shotgun (WGS) entry which is preliminary data.</text>
</comment>
<dbReference type="GO" id="GO:0048194">
    <property type="term" value="P:Golgi vesicle budding"/>
    <property type="evidence" value="ECO:0007669"/>
    <property type="project" value="TreeGrafter"/>
</dbReference>
<dbReference type="GO" id="GO:0006890">
    <property type="term" value="P:retrograde vesicle-mediated transport, Golgi to endoplasmic reticulum"/>
    <property type="evidence" value="ECO:0007669"/>
    <property type="project" value="TreeGrafter"/>
</dbReference>
<dbReference type="AlphaFoldDB" id="A0A397JNZ5"/>
<dbReference type="Proteomes" id="UP000266861">
    <property type="component" value="Unassembled WGS sequence"/>
</dbReference>
<dbReference type="InterPro" id="IPR008628">
    <property type="entry name" value="GPP34-like"/>
</dbReference>
<keyword evidence="3" id="KW-0333">Golgi apparatus</keyword>
<accession>A0A397JNZ5</accession>
<comment type="similarity">
    <text evidence="2">Belongs to the GOLPH3/VPS74 family.</text>
</comment>
<evidence type="ECO:0000256" key="1">
    <source>
        <dbReference type="ARBA" id="ARBA00004255"/>
    </source>
</evidence>
<dbReference type="GO" id="GO:0005829">
    <property type="term" value="C:cytosol"/>
    <property type="evidence" value="ECO:0007669"/>
    <property type="project" value="TreeGrafter"/>
</dbReference>
<name>A0A397JNZ5_9GLOM</name>
<evidence type="ECO:0008006" key="9">
    <source>
        <dbReference type="Google" id="ProtNLM"/>
    </source>
</evidence>
<keyword evidence="4" id="KW-0446">Lipid-binding</keyword>
<feature type="region of interest" description="Disordered" evidence="6">
    <location>
        <begin position="1"/>
        <end position="32"/>
    </location>
</feature>
<proteinExistence type="inferred from homology"/>
<evidence type="ECO:0000313" key="8">
    <source>
        <dbReference type="Proteomes" id="UP000266861"/>
    </source>
</evidence>
<dbReference type="Pfam" id="PF05719">
    <property type="entry name" value="GPP34"/>
    <property type="match status" value="1"/>
</dbReference>
<dbReference type="GO" id="GO:0043001">
    <property type="term" value="P:Golgi to plasma membrane protein transport"/>
    <property type="evidence" value="ECO:0007669"/>
    <property type="project" value="TreeGrafter"/>
</dbReference>
<dbReference type="PANTHER" id="PTHR12704:SF2">
    <property type="entry name" value="GOLGI PHOSPHOPROTEIN 3 HOMOLOG SAURON"/>
    <property type="match status" value="1"/>
</dbReference>
<evidence type="ECO:0000313" key="7">
    <source>
        <dbReference type="EMBL" id="RHZ86623.1"/>
    </source>
</evidence>
<organism evidence="7 8">
    <name type="scientific">Diversispora epigaea</name>
    <dbReference type="NCBI Taxonomy" id="1348612"/>
    <lineage>
        <taxon>Eukaryota</taxon>
        <taxon>Fungi</taxon>
        <taxon>Fungi incertae sedis</taxon>
        <taxon>Mucoromycota</taxon>
        <taxon>Glomeromycotina</taxon>
        <taxon>Glomeromycetes</taxon>
        <taxon>Diversisporales</taxon>
        <taxon>Diversisporaceae</taxon>
        <taxon>Diversispora</taxon>
    </lineage>
</organism>
<dbReference type="OrthoDB" id="2189106at2759"/>
<protein>
    <recommendedName>
        <fullName evidence="9">Vacuolar protein sorting-associated protein 74</fullName>
    </recommendedName>
</protein>
<evidence type="ECO:0000256" key="5">
    <source>
        <dbReference type="ARBA" id="ARBA00023136"/>
    </source>
</evidence>
<dbReference type="InterPro" id="IPR038261">
    <property type="entry name" value="GPP34-like_sf"/>
</dbReference>
<evidence type="ECO:0000256" key="6">
    <source>
        <dbReference type="SAM" id="MobiDB-lite"/>
    </source>
</evidence>